<gene>
    <name evidence="1" type="ORF">RHMOL_Rhmol03G0293500</name>
</gene>
<dbReference type="Proteomes" id="UP001062846">
    <property type="component" value="Chromosome 3"/>
</dbReference>
<protein>
    <submittedName>
        <fullName evidence="1">Uncharacterized protein</fullName>
    </submittedName>
</protein>
<reference evidence="1" key="1">
    <citation type="submission" date="2022-02" db="EMBL/GenBank/DDBJ databases">
        <title>Plant Genome Project.</title>
        <authorList>
            <person name="Zhang R.-G."/>
        </authorList>
    </citation>
    <scope>NUCLEOTIDE SEQUENCE</scope>
    <source>
        <strain evidence="1">AT1</strain>
    </source>
</reference>
<proteinExistence type="predicted"/>
<evidence type="ECO:0000313" key="2">
    <source>
        <dbReference type="Proteomes" id="UP001062846"/>
    </source>
</evidence>
<keyword evidence="2" id="KW-1185">Reference proteome</keyword>
<comment type="caution">
    <text evidence="1">The sequence shown here is derived from an EMBL/GenBank/DDBJ whole genome shotgun (WGS) entry which is preliminary data.</text>
</comment>
<name>A0ACC0PM33_RHOML</name>
<accession>A0ACC0PM33</accession>
<sequence length="308" mass="33863">MCNRALPLESSHILLCRSACLRNPVKIEAASKFSTVDTLKEQYLFVPAKYKACYLIYGLTEISGSSSMLFTGMFSVWFCAFLWNKGQQIVKSWRGFLESSNHGKEKNNCALHGVLPKYFSSEWLVAQFRLQEVRPSLTNLLSKFEDLFSIEGDIAGEQFASLFRKDGMEVDHGNLVSFVTDGAWIAGSNSGAAACVLESSGGPAVHQSITCLASSASAMEVQGKGGLTVIVYIHLVGRTARPGRTGCAISLISPTEVLWFLQIEKHMEEQNTFVSNSRRRSSAAVGARLRGQKNIRNGMKFFAVFVCS</sequence>
<evidence type="ECO:0000313" key="1">
    <source>
        <dbReference type="EMBL" id="KAI8565858.1"/>
    </source>
</evidence>
<organism evidence="1 2">
    <name type="scientific">Rhododendron molle</name>
    <name type="common">Chinese azalea</name>
    <name type="synonym">Azalea mollis</name>
    <dbReference type="NCBI Taxonomy" id="49168"/>
    <lineage>
        <taxon>Eukaryota</taxon>
        <taxon>Viridiplantae</taxon>
        <taxon>Streptophyta</taxon>
        <taxon>Embryophyta</taxon>
        <taxon>Tracheophyta</taxon>
        <taxon>Spermatophyta</taxon>
        <taxon>Magnoliopsida</taxon>
        <taxon>eudicotyledons</taxon>
        <taxon>Gunneridae</taxon>
        <taxon>Pentapetalae</taxon>
        <taxon>asterids</taxon>
        <taxon>Ericales</taxon>
        <taxon>Ericaceae</taxon>
        <taxon>Ericoideae</taxon>
        <taxon>Rhodoreae</taxon>
        <taxon>Rhododendron</taxon>
    </lineage>
</organism>
<dbReference type="EMBL" id="CM046390">
    <property type="protein sequence ID" value="KAI8565858.1"/>
    <property type="molecule type" value="Genomic_DNA"/>
</dbReference>